<evidence type="ECO:0000313" key="3">
    <source>
        <dbReference type="Proteomes" id="UP000075663"/>
    </source>
</evidence>
<feature type="transmembrane region" description="Helical" evidence="1">
    <location>
        <begin position="137"/>
        <end position="159"/>
    </location>
</feature>
<feature type="transmembrane region" description="Helical" evidence="1">
    <location>
        <begin position="180"/>
        <end position="203"/>
    </location>
</feature>
<evidence type="ECO:0000313" key="2">
    <source>
        <dbReference type="EMBL" id="KYG79761.1"/>
    </source>
</evidence>
<gene>
    <name evidence="2" type="ORF">AWW67_10595</name>
</gene>
<dbReference type="PANTHER" id="PTHR30188">
    <property type="entry name" value="ABC TRANSPORTER PERMEASE PROTEIN-RELATED"/>
    <property type="match status" value="1"/>
</dbReference>
<dbReference type="PANTHER" id="PTHR30188:SF4">
    <property type="entry name" value="PROTEIN TRIGALACTOSYLDIACYLGLYCEROL 1, CHLOROPLASTIC"/>
    <property type="match status" value="1"/>
</dbReference>
<accession>A0A150XM61</accession>
<dbReference type="GO" id="GO:0005548">
    <property type="term" value="F:phospholipid transporter activity"/>
    <property type="evidence" value="ECO:0007669"/>
    <property type="project" value="TreeGrafter"/>
</dbReference>
<keyword evidence="1" id="KW-0812">Transmembrane</keyword>
<evidence type="ECO:0000256" key="1">
    <source>
        <dbReference type="SAM" id="Phobius"/>
    </source>
</evidence>
<feature type="transmembrane region" description="Helical" evidence="1">
    <location>
        <begin position="32"/>
        <end position="56"/>
    </location>
</feature>
<dbReference type="GO" id="GO:0043190">
    <property type="term" value="C:ATP-binding cassette (ABC) transporter complex"/>
    <property type="evidence" value="ECO:0007669"/>
    <property type="project" value="InterPro"/>
</dbReference>
<proteinExistence type="predicted"/>
<keyword evidence="1" id="KW-0472">Membrane</keyword>
<dbReference type="Proteomes" id="UP000075663">
    <property type="component" value="Unassembled WGS sequence"/>
</dbReference>
<feature type="transmembrane region" description="Helical" evidence="1">
    <location>
        <begin position="223"/>
        <end position="243"/>
    </location>
</feature>
<dbReference type="Pfam" id="PF02405">
    <property type="entry name" value="MlaE"/>
    <property type="match status" value="1"/>
</dbReference>
<organism evidence="2 3">
    <name type="scientific">Roseivirga seohaensis</name>
    <dbReference type="NCBI Taxonomy" id="1914963"/>
    <lineage>
        <taxon>Bacteria</taxon>
        <taxon>Pseudomonadati</taxon>
        <taxon>Bacteroidota</taxon>
        <taxon>Cytophagia</taxon>
        <taxon>Cytophagales</taxon>
        <taxon>Roseivirgaceae</taxon>
        <taxon>Roseivirga</taxon>
    </lineage>
</organism>
<dbReference type="InterPro" id="IPR030802">
    <property type="entry name" value="Permease_MalE"/>
</dbReference>
<dbReference type="EMBL" id="LRPB01000048">
    <property type="protein sequence ID" value="KYG79761.1"/>
    <property type="molecule type" value="Genomic_DNA"/>
</dbReference>
<name>A0A150XM61_9BACT</name>
<protein>
    <submittedName>
        <fullName evidence="2">ABC transporter permease</fullName>
    </submittedName>
</protein>
<dbReference type="STRING" id="1914963.AWW67_10595"/>
<dbReference type="RefSeq" id="WP_062302757.1">
    <property type="nucleotide sequence ID" value="NZ_LRPB01000048.1"/>
</dbReference>
<dbReference type="AlphaFoldDB" id="A0A150XM61"/>
<sequence>MKSLGKYLLFISSLFKNRESFKTYVKLTLDECMLVGINSIVLVGLVSLFIGAVSTLQTAYNLINPLIPDSVIGLVVRDLTILELAPTITAIIFAGKVGSSIAGNLGTMRITEQVDALEVMGINSASYLVLPKIVGTLIMYPLLVILAGVLAIFGGFLAAKFGGVVSTADYFMGLKMDFNQFTVSFALIKSVVFGFLVSSISSYMGFFTKGGALEVGQASTRAVTVSCIAILFSDFILAQLLLVR</sequence>
<reference evidence="2 3" key="1">
    <citation type="submission" date="2016-01" db="EMBL/GenBank/DDBJ databases">
        <title>Genome sequencing of Roseivirga seohaensis SW-152.</title>
        <authorList>
            <person name="Selvaratnam C."/>
            <person name="Thevarajoo S."/>
            <person name="Goh K.M."/>
            <person name="Ee R."/>
            <person name="Chan K.-G."/>
            <person name="Chong C.S."/>
        </authorList>
    </citation>
    <scope>NUCLEOTIDE SEQUENCE [LARGE SCALE GENOMIC DNA]</scope>
    <source>
        <strain evidence="2 3">SW-152</strain>
    </source>
</reference>
<keyword evidence="1" id="KW-1133">Transmembrane helix</keyword>
<comment type="caution">
    <text evidence="2">The sequence shown here is derived from an EMBL/GenBank/DDBJ whole genome shotgun (WGS) entry which is preliminary data.</text>
</comment>